<organism evidence="1 2">
    <name type="scientific">Gossypium arboreum</name>
    <name type="common">Tree cotton</name>
    <name type="synonym">Gossypium nanking</name>
    <dbReference type="NCBI Taxonomy" id="29729"/>
    <lineage>
        <taxon>Eukaryota</taxon>
        <taxon>Viridiplantae</taxon>
        <taxon>Streptophyta</taxon>
        <taxon>Embryophyta</taxon>
        <taxon>Tracheophyta</taxon>
        <taxon>Spermatophyta</taxon>
        <taxon>Magnoliopsida</taxon>
        <taxon>eudicotyledons</taxon>
        <taxon>Gunneridae</taxon>
        <taxon>Pentapetalae</taxon>
        <taxon>rosids</taxon>
        <taxon>malvids</taxon>
        <taxon>Malvales</taxon>
        <taxon>Malvaceae</taxon>
        <taxon>Malvoideae</taxon>
        <taxon>Gossypium</taxon>
    </lineage>
</organism>
<gene>
    <name evidence="1" type="ORF">F383_14174</name>
</gene>
<reference evidence="2" key="1">
    <citation type="submission" date="2014-09" db="EMBL/GenBank/DDBJ databases">
        <authorList>
            <person name="Mudge J."/>
            <person name="Ramaraj T."/>
            <person name="Lindquist I.E."/>
            <person name="Bharti A.K."/>
            <person name="Sundararajan A."/>
            <person name="Cameron C.T."/>
            <person name="Woodward J.E."/>
            <person name="May G.D."/>
            <person name="Brubaker C."/>
            <person name="Broadhvest J."/>
            <person name="Wilkins T.A."/>
        </authorList>
    </citation>
    <scope>NUCLEOTIDE SEQUENCE</scope>
    <source>
        <strain evidence="2">cv. AKA8401</strain>
    </source>
</reference>
<comment type="caution">
    <text evidence="1">The sequence shown here is derived from an EMBL/GenBank/DDBJ whole genome shotgun (WGS) entry which is preliminary data.</text>
</comment>
<dbReference type="EMBL" id="JRRC01030421">
    <property type="protein sequence ID" value="KHF98159.1"/>
    <property type="molecule type" value="Genomic_DNA"/>
</dbReference>
<proteinExistence type="predicted"/>
<keyword evidence="2" id="KW-1185">Reference proteome</keyword>
<evidence type="ECO:0000313" key="1">
    <source>
        <dbReference type="EMBL" id="KHF98159.1"/>
    </source>
</evidence>
<dbReference type="Proteomes" id="UP000032142">
    <property type="component" value="Unassembled WGS sequence"/>
</dbReference>
<protein>
    <submittedName>
        <fullName evidence="1">Uncharacterized protein</fullName>
    </submittedName>
</protein>
<sequence>MYQIKQAILSLARLHDDPFLKSLIPS</sequence>
<accession>A0A0B0MBL1</accession>
<name>A0A0B0MBL1_GOSAR</name>
<dbReference type="AlphaFoldDB" id="A0A0B0MBL1"/>
<evidence type="ECO:0000313" key="2">
    <source>
        <dbReference type="Proteomes" id="UP000032142"/>
    </source>
</evidence>